<organism evidence="5 6">
    <name type="scientific">Lottia gigantea</name>
    <name type="common">Giant owl limpet</name>
    <dbReference type="NCBI Taxonomy" id="225164"/>
    <lineage>
        <taxon>Eukaryota</taxon>
        <taxon>Metazoa</taxon>
        <taxon>Spiralia</taxon>
        <taxon>Lophotrochozoa</taxon>
        <taxon>Mollusca</taxon>
        <taxon>Gastropoda</taxon>
        <taxon>Patellogastropoda</taxon>
        <taxon>Lottioidea</taxon>
        <taxon>Lottiidae</taxon>
        <taxon>Lottia</taxon>
    </lineage>
</organism>
<dbReference type="InterPro" id="IPR001841">
    <property type="entry name" value="Znf_RING"/>
</dbReference>
<dbReference type="Proteomes" id="UP000030746">
    <property type="component" value="Unassembled WGS sequence"/>
</dbReference>
<dbReference type="RefSeq" id="XP_009059271.1">
    <property type="nucleotide sequence ID" value="XM_009061023.1"/>
</dbReference>
<dbReference type="SUPFAM" id="SSF57850">
    <property type="entry name" value="RING/U-box"/>
    <property type="match status" value="1"/>
</dbReference>
<evidence type="ECO:0000256" key="3">
    <source>
        <dbReference type="PROSITE-ProRule" id="PRU00175"/>
    </source>
</evidence>
<reference evidence="5 6" key="1">
    <citation type="journal article" date="2013" name="Nature">
        <title>Insights into bilaterian evolution from three spiralian genomes.</title>
        <authorList>
            <person name="Simakov O."/>
            <person name="Marletaz F."/>
            <person name="Cho S.J."/>
            <person name="Edsinger-Gonzales E."/>
            <person name="Havlak P."/>
            <person name="Hellsten U."/>
            <person name="Kuo D.H."/>
            <person name="Larsson T."/>
            <person name="Lv J."/>
            <person name="Arendt D."/>
            <person name="Savage R."/>
            <person name="Osoegawa K."/>
            <person name="de Jong P."/>
            <person name="Grimwood J."/>
            <person name="Chapman J.A."/>
            <person name="Shapiro H."/>
            <person name="Aerts A."/>
            <person name="Otillar R.P."/>
            <person name="Terry A.Y."/>
            <person name="Boore J.L."/>
            <person name="Grigoriev I.V."/>
            <person name="Lindberg D.R."/>
            <person name="Seaver E.C."/>
            <person name="Weisblat D.A."/>
            <person name="Putnam N.H."/>
            <person name="Rokhsar D.S."/>
        </authorList>
    </citation>
    <scope>NUCLEOTIDE SEQUENCE [LARGE SCALE GENOMIC DNA]</scope>
</reference>
<dbReference type="KEGG" id="lgi:LOTGIDRAFT_99937"/>
<dbReference type="AlphaFoldDB" id="V4A0K3"/>
<evidence type="ECO:0000256" key="2">
    <source>
        <dbReference type="ARBA" id="ARBA00022833"/>
    </source>
</evidence>
<evidence type="ECO:0000259" key="4">
    <source>
        <dbReference type="PROSITE" id="PS50089"/>
    </source>
</evidence>
<feature type="non-terminal residue" evidence="5">
    <location>
        <position position="1"/>
    </location>
</feature>
<evidence type="ECO:0000256" key="1">
    <source>
        <dbReference type="ARBA" id="ARBA00022771"/>
    </source>
</evidence>
<dbReference type="EMBL" id="KB202481">
    <property type="protein sequence ID" value="ESO90202.1"/>
    <property type="molecule type" value="Genomic_DNA"/>
</dbReference>
<keyword evidence="1 3" id="KW-0479">Metal-binding</keyword>
<keyword evidence="1 3" id="KW-0863">Zinc-finger</keyword>
<dbReference type="CTD" id="20253320"/>
<feature type="non-terminal residue" evidence="5">
    <location>
        <position position="59"/>
    </location>
</feature>
<dbReference type="STRING" id="225164.V4A0K3"/>
<evidence type="ECO:0000313" key="6">
    <source>
        <dbReference type="Proteomes" id="UP000030746"/>
    </source>
</evidence>
<keyword evidence="6" id="KW-1185">Reference proteome</keyword>
<evidence type="ECO:0000313" key="5">
    <source>
        <dbReference type="EMBL" id="ESO90202.1"/>
    </source>
</evidence>
<dbReference type="HOGENOM" id="CLU_2967777_0_0_1"/>
<sequence>DVELVRNMKMDVTGMELCPACRLPFDSGKKRKLIDACGHERCYSCMFTSEICPLCRKLK</sequence>
<feature type="domain" description="RING-type" evidence="4">
    <location>
        <begin position="18"/>
        <end position="56"/>
    </location>
</feature>
<dbReference type="GeneID" id="20253320"/>
<dbReference type="GO" id="GO:0008270">
    <property type="term" value="F:zinc ion binding"/>
    <property type="evidence" value="ECO:0007669"/>
    <property type="project" value="UniProtKB-KW"/>
</dbReference>
<dbReference type="PROSITE" id="PS50089">
    <property type="entry name" value="ZF_RING_2"/>
    <property type="match status" value="1"/>
</dbReference>
<protein>
    <recommendedName>
        <fullName evidence="4">RING-type domain-containing protein</fullName>
    </recommendedName>
</protein>
<proteinExistence type="predicted"/>
<keyword evidence="2" id="KW-0862">Zinc</keyword>
<name>V4A0K3_LOTGI</name>
<dbReference type="OrthoDB" id="5958958at2759"/>
<gene>
    <name evidence="5" type="ORF">LOTGIDRAFT_99937</name>
</gene>
<accession>V4A0K3</accession>